<keyword evidence="5" id="KW-0378">Hydrolase</keyword>
<evidence type="ECO:0000313" key="6">
    <source>
        <dbReference type="Proteomes" id="UP000251431"/>
    </source>
</evidence>
<dbReference type="Pfam" id="PF00675">
    <property type="entry name" value="Peptidase_M16"/>
    <property type="match status" value="1"/>
</dbReference>
<dbReference type="GO" id="GO:0006508">
    <property type="term" value="P:proteolysis"/>
    <property type="evidence" value="ECO:0007669"/>
    <property type="project" value="UniProtKB-KW"/>
</dbReference>
<dbReference type="Pfam" id="PF05193">
    <property type="entry name" value="Peptidase_M16_C"/>
    <property type="match status" value="1"/>
</dbReference>
<comment type="similarity">
    <text evidence="1 2">Belongs to the peptidase M16 family.</text>
</comment>
<evidence type="ECO:0000313" key="5">
    <source>
        <dbReference type="EMBL" id="SPT99906.1"/>
    </source>
</evidence>
<evidence type="ECO:0000256" key="1">
    <source>
        <dbReference type="ARBA" id="ARBA00007261"/>
    </source>
</evidence>
<dbReference type="AlphaFoldDB" id="A0A2X0XQ18"/>
<dbReference type="InterPro" id="IPR007863">
    <property type="entry name" value="Peptidase_M16_C"/>
</dbReference>
<name>A0A2X0XQ18_9BACI</name>
<dbReference type="InterPro" id="IPR011249">
    <property type="entry name" value="Metalloenz_LuxS/M16"/>
</dbReference>
<dbReference type="Proteomes" id="UP000251431">
    <property type="component" value="Unassembled WGS sequence"/>
</dbReference>
<dbReference type="RefSeq" id="WP_112117503.1">
    <property type="nucleotide sequence ID" value="NZ_JARTHO010000005.1"/>
</dbReference>
<feature type="domain" description="Peptidase M16 C-terminal" evidence="4">
    <location>
        <begin position="166"/>
        <end position="340"/>
    </location>
</feature>
<organism evidence="5 6">
    <name type="scientific">Lysinibacillus capsici</name>
    <dbReference type="NCBI Taxonomy" id="2115968"/>
    <lineage>
        <taxon>Bacteria</taxon>
        <taxon>Bacillati</taxon>
        <taxon>Bacillota</taxon>
        <taxon>Bacilli</taxon>
        <taxon>Bacillales</taxon>
        <taxon>Bacillaceae</taxon>
        <taxon>Lysinibacillus</taxon>
    </lineage>
</organism>
<sequence length="407" mass="45133">MVQVHTCQNGVRIVSEQIDHVRSVALGIFVNAGSRYELPEENGITHFIEHMLFKGTTTRSARQIAEEFDRIGGELNAFTSKENTCYYAKVLDHHAELAVTILADMFFNSTFAEEELEKERQVVLEEILMSEDAPDDDVHEKLWGVMYPNDALGRPILGTAATLKTFTADAIRQYMDKHYGPESVVISIAGNISSQLMQTIEDLFGHYQPSPHAIAPVLTNPSFYPGEITKIRDTEQAHVAISYPAIGVKDPDMYSFIALNNIIGGNMSSRLFQEVREERGLAYSIFSYQSCYADVGAFTIYGSTSRQQLAQLQHTIDATLLDIVAGGVTEEELDNAKEQLKGSFVLGLEGTGARMNRNGTSELVHRKHRTVDEVLRSIDAVSMESVDRLIAKILKAEPAISIIGPSE</sequence>
<dbReference type="FunFam" id="3.30.830.10:FF:000008">
    <property type="entry name" value="Mitochondrial-processing peptidase subunit beta"/>
    <property type="match status" value="1"/>
</dbReference>
<dbReference type="SUPFAM" id="SSF63411">
    <property type="entry name" value="LuxS/MPP-like metallohydrolase"/>
    <property type="match status" value="2"/>
</dbReference>
<dbReference type="InterPro" id="IPR050361">
    <property type="entry name" value="MPP/UQCRC_Complex"/>
</dbReference>
<dbReference type="PANTHER" id="PTHR11851">
    <property type="entry name" value="METALLOPROTEASE"/>
    <property type="match status" value="1"/>
</dbReference>
<dbReference type="PANTHER" id="PTHR11851:SF49">
    <property type="entry name" value="MITOCHONDRIAL-PROCESSING PEPTIDASE SUBUNIT ALPHA"/>
    <property type="match status" value="1"/>
</dbReference>
<accession>A0A2X0XQ18</accession>
<protein>
    <submittedName>
        <fullName evidence="5">Zinc protease</fullName>
        <ecNumber evidence="5">3.4.99.-</ecNumber>
    </submittedName>
</protein>
<dbReference type="PROSITE" id="PS00143">
    <property type="entry name" value="INSULINASE"/>
    <property type="match status" value="1"/>
</dbReference>
<dbReference type="InterPro" id="IPR001431">
    <property type="entry name" value="Pept_M16_Zn_BS"/>
</dbReference>
<gene>
    <name evidence="5" type="ORF">NCTC7582_02785</name>
</gene>
<proteinExistence type="inferred from homology"/>
<dbReference type="GO" id="GO:0004222">
    <property type="term" value="F:metalloendopeptidase activity"/>
    <property type="evidence" value="ECO:0007669"/>
    <property type="project" value="InterPro"/>
</dbReference>
<evidence type="ECO:0000259" key="3">
    <source>
        <dbReference type="Pfam" id="PF00675"/>
    </source>
</evidence>
<feature type="domain" description="Peptidase M16 N-terminal" evidence="3">
    <location>
        <begin position="12"/>
        <end position="159"/>
    </location>
</feature>
<dbReference type="EMBL" id="UAQE01000001">
    <property type="protein sequence ID" value="SPT99906.1"/>
    <property type="molecule type" value="Genomic_DNA"/>
</dbReference>
<dbReference type="Gene3D" id="3.30.830.10">
    <property type="entry name" value="Metalloenzyme, LuxS/M16 peptidase-like"/>
    <property type="match status" value="2"/>
</dbReference>
<dbReference type="GO" id="GO:0046872">
    <property type="term" value="F:metal ion binding"/>
    <property type="evidence" value="ECO:0007669"/>
    <property type="project" value="InterPro"/>
</dbReference>
<dbReference type="InterPro" id="IPR011765">
    <property type="entry name" value="Pept_M16_N"/>
</dbReference>
<evidence type="ECO:0000259" key="4">
    <source>
        <dbReference type="Pfam" id="PF05193"/>
    </source>
</evidence>
<dbReference type="STRING" id="1421.A2J09_01645"/>
<reference evidence="5 6" key="1">
    <citation type="submission" date="2018-06" db="EMBL/GenBank/DDBJ databases">
        <authorList>
            <consortium name="Pathogen Informatics"/>
            <person name="Doyle S."/>
        </authorList>
    </citation>
    <scope>NUCLEOTIDE SEQUENCE [LARGE SCALE GENOMIC DNA]</scope>
    <source>
        <strain evidence="5 6">NCTC7582</strain>
    </source>
</reference>
<evidence type="ECO:0000256" key="2">
    <source>
        <dbReference type="RuleBase" id="RU004447"/>
    </source>
</evidence>
<dbReference type="EC" id="3.4.99.-" evidence="5"/>
<keyword evidence="5" id="KW-0645">Protease</keyword>